<dbReference type="GeneID" id="37018611"/>
<evidence type="ECO:0008006" key="5">
    <source>
        <dbReference type="Google" id="ProtNLM"/>
    </source>
</evidence>
<evidence type="ECO:0000256" key="2">
    <source>
        <dbReference type="SAM" id="MobiDB-lite"/>
    </source>
</evidence>
<protein>
    <recommendedName>
        <fullName evidence="5">Inositol hexakisphosphate-domain-containing protein</fullName>
    </recommendedName>
</protein>
<name>A0A316V583_9BASI</name>
<dbReference type="Pfam" id="PF14566">
    <property type="entry name" value="PTPlike_phytase"/>
    <property type="match status" value="3"/>
</dbReference>
<dbReference type="RefSeq" id="XP_025351963.1">
    <property type="nucleotide sequence ID" value="XM_025496830.1"/>
</dbReference>
<dbReference type="InterPro" id="IPR029021">
    <property type="entry name" value="Prot-tyrosine_phosphatase-like"/>
</dbReference>
<sequence>MPNTLNRNALSRQPSNRIRDSQNPDRTISIDVSSRLHLLFNVREGMVVKSRQGSVLTRGLVLKTDFFAGLKRPDMGVLLQGAPNFRQADVPGLQVYGVAQPTVMGLKTILSVLQCAPNRNDSMAGERGRSLMNVSRNANMTDRAASSSPGRKGSRTRTDDVAAAASDALRANVGVKQRRCVWACTRNEPVIYVGGRPFVLREADAPLENFQLSERASNLESIEQRLKADILRESQRYGNLLLVHEEEESGNLRPSWVAVDAGEVKTVREVWDDIRAEGWRCDYHRIPIAEDQPMENNYLDAYTQIIKEIDPINTAFVANCGLGVRRTSFAMVAAVLVRRRQMILQGYGDPMQIHKPSKASAETQRKASGSPAIGVAKSLQAASQQKSEEQSTLQVVKALSASLAEVGGSQAAIDVLLDQPMLLNALKNAKEGNYGVIGQLIGLLDHGDDNKKAVDLAIDACSHVINLRHSILESRVRYSIAAPDQEKRTNQTNDARNWIRRAVHALEQYYFLVTFASYVEGSETAIFEHRFATWLRNRAEIWHTISKIRSKGDQLYFFDPIADLSALSRSTTNQDAKGDSSLIRRNDTDPHLVPGDEFADHVVRNRTGLVLRPHMLLKEDVWRSLALNDATVRRGVRGALNFRRIPNTNIYATGQPTVDGIYNILNSIYEELSPKNDQGPLQVTYINLREEPICHVNGKPYCLRQKGMSLRNIKSYSGISWSRLALLEDRLKNDVLTELIHGDGRLLLHTETEEGGVVPIWEEASPDDIQTLQDVMSHITRELDDAGSPLISDGLNNDHQINREKRSGLPNVHLIYRRQPITAEKPPHFEDIAALTRAVLRSETQANACIVLNCQLGRGRSTLISILALLVSRWLKRFTQDHPQPQEKPALTAAQTQPLIRRPLTYHLINSLLRVIPHGLEVKQKVDDAIDQCSGVVNLRDSIEDARIAAEQAEDESVRHEKIQHGVNNFRRYFQLIVFQAYLDATPPVKLDSMPTFEEFVRDQPVLSTFWADTDKVDISTITPLQKVDNKSAGQALNEEVQEVVSNRSGSVLSAYTMLKSDMFPGLAAQALSQIEGIPNLRGVNAVLVNDASHSTPTTPWSGPTPPTQLSYFMETWGHGMPSVTGLRKGLERIGAGPKGDLEVIATSLREEAVCVINGRPHVLRLADQPFTNVETTGISTEAVERMEQSLKQDVIKEIRKYKGRILLHDETVNESTGKFELFPIWEEVKEEDVLTPKEMYQMVHQEGYQVHYARVAVTDEQAPIPAVFHEMEERVLTALRKGAACVWNCQMGRGRTTTGMVIAALVSTIAQRGHEIFSSTDMSASISNQWNSGGGGNSHDFGSASIISSFSNDDNQESNDDRQDSLWLKGEYRTVLQIVAILKHGKLAKRMTDHAIDRMEAVQNLRKAIYDSKIRAANTDAGSSRRSHMDRVYRNYLERYAYLIIFANYLLEKAQAMIEAGTAYASAHDGHAHKANGHNDLRFTSIDGGEDESVDDDEESSVVSASPSTLSRVSASTTSLFARQDNRRVFPTFISWLEPRREISAILNKQVLE</sequence>
<dbReference type="Gene3D" id="3.90.190.10">
    <property type="entry name" value="Protein tyrosine phosphatase superfamily"/>
    <property type="match status" value="3"/>
</dbReference>
<organism evidence="3 4">
    <name type="scientific">Meira miltonrushii</name>
    <dbReference type="NCBI Taxonomy" id="1280837"/>
    <lineage>
        <taxon>Eukaryota</taxon>
        <taxon>Fungi</taxon>
        <taxon>Dikarya</taxon>
        <taxon>Basidiomycota</taxon>
        <taxon>Ustilaginomycotina</taxon>
        <taxon>Exobasidiomycetes</taxon>
        <taxon>Exobasidiales</taxon>
        <taxon>Brachybasidiaceae</taxon>
        <taxon>Meira</taxon>
    </lineage>
</organism>
<feature type="compositionally biased region" description="Polar residues" evidence="2">
    <location>
        <begin position="132"/>
        <end position="149"/>
    </location>
</feature>
<feature type="compositionally biased region" description="Polar residues" evidence="2">
    <location>
        <begin position="1"/>
        <end position="16"/>
    </location>
</feature>
<feature type="region of interest" description="Disordered" evidence="2">
    <location>
        <begin position="121"/>
        <end position="160"/>
    </location>
</feature>
<dbReference type="Proteomes" id="UP000245771">
    <property type="component" value="Unassembled WGS sequence"/>
</dbReference>
<feature type="coiled-coil region" evidence="1">
    <location>
        <begin position="936"/>
        <end position="963"/>
    </location>
</feature>
<dbReference type="SMART" id="SM01301">
    <property type="entry name" value="PTPlike_phytase"/>
    <property type="match status" value="3"/>
</dbReference>
<gene>
    <name evidence="3" type="ORF">FA14DRAFT_127972</name>
</gene>
<dbReference type="InParanoid" id="A0A316V583"/>
<reference evidence="3 4" key="1">
    <citation type="journal article" date="2018" name="Mol. Biol. Evol.">
        <title>Broad Genomic Sampling Reveals a Smut Pathogenic Ancestry of the Fungal Clade Ustilaginomycotina.</title>
        <authorList>
            <person name="Kijpornyongpan T."/>
            <person name="Mondo S.J."/>
            <person name="Barry K."/>
            <person name="Sandor L."/>
            <person name="Lee J."/>
            <person name="Lipzen A."/>
            <person name="Pangilinan J."/>
            <person name="LaButti K."/>
            <person name="Hainaut M."/>
            <person name="Henrissat B."/>
            <person name="Grigoriev I.V."/>
            <person name="Spatafora J.W."/>
            <person name="Aime M.C."/>
        </authorList>
    </citation>
    <scope>NUCLEOTIDE SEQUENCE [LARGE SCALE GENOMIC DNA]</scope>
    <source>
        <strain evidence="3 4">MCA 3882</strain>
    </source>
</reference>
<dbReference type="OrthoDB" id="66369at2759"/>
<feature type="compositionally biased region" description="Acidic residues" evidence="2">
    <location>
        <begin position="1489"/>
        <end position="1501"/>
    </location>
</feature>
<dbReference type="InterPro" id="IPR050561">
    <property type="entry name" value="PTP"/>
</dbReference>
<feature type="region of interest" description="Disordered" evidence="2">
    <location>
        <begin position="1477"/>
        <end position="1509"/>
    </location>
</feature>
<evidence type="ECO:0000313" key="3">
    <source>
        <dbReference type="EMBL" id="PWN31661.1"/>
    </source>
</evidence>
<dbReference type="EMBL" id="KZ819607">
    <property type="protein sequence ID" value="PWN31661.1"/>
    <property type="molecule type" value="Genomic_DNA"/>
</dbReference>
<evidence type="ECO:0000313" key="4">
    <source>
        <dbReference type="Proteomes" id="UP000245771"/>
    </source>
</evidence>
<keyword evidence="4" id="KW-1185">Reference proteome</keyword>
<keyword evidence="1" id="KW-0175">Coiled coil</keyword>
<dbReference type="PANTHER" id="PTHR23339">
    <property type="entry name" value="TYROSINE SPECIFIC PROTEIN PHOSPHATASE AND DUAL SPECIFICITY PROTEIN PHOSPHATASE"/>
    <property type="match status" value="1"/>
</dbReference>
<proteinExistence type="predicted"/>
<feature type="region of interest" description="Disordered" evidence="2">
    <location>
        <begin position="1"/>
        <end position="24"/>
    </location>
</feature>
<dbReference type="SUPFAM" id="SSF52799">
    <property type="entry name" value="(Phosphotyrosine protein) phosphatases II"/>
    <property type="match status" value="3"/>
</dbReference>
<accession>A0A316V583</accession>
<evidence type="ECO:0000256" key="1">
    <source>
        <dbReference type="SAM" id="Coils"/>
    </source>
</evidence>